<dbReference type="EMBL" id="JBHSDU010000015">
    <property type="protein sequence ID" value="MFC4314210.1"/>
    <property type="molecule type" value="Genomic_DNA"/>
</dbReference>
<accession>A0ABV8T3X2</accession>
<proteinExistence type="predicted"/>
<dbReference type="RefSeq" id="WP_380605205.1">
    <property type="nucleotide sequence ID" value="NZ_JBHSDU010000015.1"/>
</dbReference>
<dbReference type="InterPro" id="IPR008979">
    <property type="entry name" value="Galactose-bd-like_sf"/>
</dbReference>
<dbReference type="PANTHER" id="PTHR43817">
    <property type="entry name" value="GLYCOSYL HYDROLASE"/>
    <property type="match status" value="1"/>
</dbReference>
<gene>
    <name evidence="4" type="ORF">ACFPN2_34410</name>
</gene>
<evidence type="ECO:0000256" key="2">
    <source>
        <dbReference type="ARBA" id="ARBA00022801"/>
    </source>
</evidence>
<dbReference type="SUPFAM" id="SSF49785">
    <property type="entry name" value="Galactose-binding domain-like"/>
    <property type="match status" value="1"/>
</dbReference>
<sequence length="1127" mass="123664">MQKNVARSAIGLTAIALWMMHGPCAFAEGALDPVYRDFVEPPAAARPRVWWHWMNGNVTKEGIKLDLDWMQRVGIGGFQNFDAELLTPQVVEQRLAFMTPPWKEAMRYTIDLAEERGLEMAIAASPGWSETGGPWVRPEQAMKKLVWSELEIAGGTAFIGKLPPPPTVSGPFQDIPQASTLLSTPKPSVRFYADAAVLAYPVVGRHSSPGSPRVTSNGGESIDATVLSDGILTNSLTLKFGTADAPACLTFDYGRAASIGSMLLALPKRTDFFRSAAAAPTLEASEDGVRYRKVADVTFSAILQQTVSFAAVTARYFRVCFGPPPPPPHTDLLSAPASGANQLGLFAKREPPPNFQVSELRLFATPRIHHAEEKAGYAVAENYYALATAPVDSADAVPLDRVIDLTQKMQPDGTLAWTPPAGRWRIVRFGYSLTGKENHPATAEATGLEVDKLDRGHVNAYLDAYLGKYENAVGAQRLGAKGIRALLVDSIEVGAQNWTESLPVEFRRRRGYELTPWMPALTGVIVGSAEQSDRFLYDFRRTLADLLADHHYGQIAATARARGLINYSEALERDRPVLGDDMEMRRHAAVPMAAMWTYSPEAGAPAPARFADIRGAASVAHIYGQNLVAAESLTSAFAPWAHAPRDLKPMMDLEFVLGVNRPVIHTSVHQPLIDRPPGLSLAVFGQYFNRNETWAEQASAWVSYLARTSQLLQQGTFVADVAYFYGEEAPLTALYADQPTRDGPTGHGFDFANSDVLLNRLRVQDGDLVTVSGMRYRLLYLGGSSEQMTLPVLRRIDALVSEGASVVGNRPLASPSLADDPAEFDAIASRLWGGAPPAKGRVIPGRDVDAALAMIGVPRDVDYRKPQPDSDIMFLHRRLDDGDVYFLTNRKPRSESVEMSFRVTGKRPEIWRADDARREAVSYRIEKGRTFVSLQFAPHDAFFVVFREPATTNAIVLPKQRVTRVATLSGDWDARFQPGRGGPTSSQKLAAGSWTQSNDPAIRYFSGTVAYSKDLEVPRFRDGARLMLDLGDVRELAEVLINDRSLGVLWHSPYRLDITDALHDGGNRIEIRVTNLWANRLIGDAQPGARKITFTTYPPYEADAPLRPSGLLGPVTLDRELPAAIRQ</sequence>
<keyword evidence="1 3" id="KW-0732">Signal</keyword>
<protein>
    <submittedName>
        <fullName evidence="4">Glycosyl hydrolase</fullName>
    </submittedName>
</protein>
<dbReference type="GO" id="GO:0016787">
    <property type="term" value="F:hydrolase activity"/>
    <property type="evidence" value="ECO:0007669"/>
    <property type="project" value="UniProtKB-KW"/>
</dbReference>
<keyword evidence="5" id="KW-1185">Reference proteome</keyword>
<organism evidence="4 5">
    <name type="scientific">Steroidobacter flavus</name>
    <dbReference type="NCBI Taxonomy" id="1842136"/>
    <lineage>
        <taxon>Bacteria</taxon>
        <taxon>Pseudomonadati</taxon>
        <taxon>Pseudomonadota</taxon>
        <taxon>Gammaproteobacteria</taxon>
        <taxon>Steroidobacterales</taxon>
        <taxon>Steroidobacteraceae</taxon>
        <taxon>Steroidobacter</taxon>
    </lineage>
</organism>
<name>A0ABV8T3X2_9GAMM</name>
<evidence type="ECO:0000256" key="3">
    <source>
        <dbReference type="SAM" id="SignalP"/>
    </source>
</evidence>
<dbReference type="NCBIfam" id="NF045579">
    <property type="entry name" value="rhamnoside_JR"/>
    <property type="match status" value="1"/>
</dbReference>
<evidence type="ECO:0000313" key="5">
    <source>
        <dbReference type="Proteomes" id="UP001595904"/>
    </source>
</evidence>
<dbReference type="Pfam" id="PF17132">
    <property type="entry name" value="Glyco_hydro_106"/>
    <property type="match status" value="1"/>
</dbReference>
<keyword evidence="2 4" id="KW-0378">Hydrolase</keyword>
<dbReference type="PANTHER" id="PTHR43817:SF1">
    <property type="entry name" value="HYDROLASE, FAMILY 43, PUTATIVE (AFU_ORTHOLOGUE AFUA_3G01660)-RELATED"/>
    <property type="match status" value="1"/>
</dbReference>
<comment type="caution">
    <text evidence="4">The sequence shown here is derived from an EMBL/GenBank/DDBJ whole genome shotgun (WGS) entry which is preliminary data.</text>
</comment>
<feature type="chain" id="PRO_5045691852" evidence="3">
    <location>
        <begin position="28"/>
        <end position="1127"/>
    </location>
</feature>
<reference evidence="5" key="1">
    <citation type="journal article" date="2019" name="Int. J. Syst. Evol. Microbiol.">
        <title>The Global Catalogue of Microorganisms (GCM) 10K type strain sequencing project: providing services to taxonomists for standard genome sequencing and annotation.</title>
        <authorList>
            <consortium name="The Broad Institute Genomics Platform"/>
            <consortium name="The Broad Institute Genome Sequencing Center for Infectious Disease"/>
            <person name="Wu L."/>
            <person name="Ma J."/>
        </authorList>
    </citation>
    <scope>NUCLEOTIDE SEQUENCE [LARGE SCALE GENOMIC DNA]</scope>
    <source>
        <strain evidence="5">CGMCC 1.10759</strain>
    </source>
</reference>
<evidence type="ECO:0000256" key="1">
    <source>
        <dbReference type="ARBA" id="ARBA00022729"/>
    </source>
</evidence>
<dbReference type="Gene3D" id="2.60.120.260">
    <property type="entry name" value="Galactose-binding domain-like"/>
    <property type="match status" value="2"/>
</dbReference>
<feature type="signal peptide" evidence="3">
    <location>
        <begin position="1"/>
        <end position="27"/>
    </location>
</feature>
<evidence type="ECO:0000313" key="4">
    <source>
        <dbReference type="EMBL" id="MFC4314210.1"/>
    </source>
</evidence>
<dbReference type="Proteomes" id="UP001595904">
    <property type="component" value="Unassembled WGS sequence"/>
</dbReference>